<dbReference type="SUPFAM" id="SSF49899">
    <property type="entry name" value="Concanavalin A-like lectins/glucanases"/>
    <property type="match status" value="1"/>
</dbReference>
<evidence type="ECO:0000313" key="2">
    <source>
        <dbReference type="EMBL" id="GAA4186234.1"/>
    </source>
</evidence>
<dbReference type="Gene3D" id="3.40.720.10">
    <property type="entry name" value="Alkaline Phosphatase, subunit A"/>
    <property type="match status" value="1"/>
</dbReference>
<gene>
    <name evidence="2" type="ORF">GCM10022218_49280</name>
</gene>
<reference evidence="3" key="1">
    <citation type="journal article" date="2019" name="Int. J. Syst. Evol. Microbiol.">
        <title>The Global Catalogue of Microorganisms (GCM) 10K type strain sequencing project: providing services to taxonomists for standard genome sequencing and annotation.</title>
        <authorList>
            <consortium name="The Broad Institute Genomics Platform"/>
            <consortium name="The Broad Institute Genome Sequencing Center for Infectious Disease"/>
            <person name="Wu L."/>
            <person name="Ma J."/>
        </authorList>
    </citation>
    <scope>NUCLEOTIDE SEQUENCE [LARGE SCALE GENOMIC DNA]</scope>
    <source>
        <strain evidence="3">JCM 16722</strain>
    </source>
</reference>
<evidence type="ECO:0000259" key="1">
    <source>
        <dbReference type="Pfam" id="PF16356"/>
    </source>
</evidence>
<dbReference type="InterPro" id="IPR032309">
    <property type="entry name" value="DUF4983"/>
</dbReference>
<evidence type="ECO:0000313" key="3">
    <source>
        <dbReference type="Proteomes" id="UP001500167"/>
    </source>
</evidence>
<dbReference type="Pfam" id="PF16356">
    <property type="entry name" value="DUF4983"/>
    <property type="match status" value="1"/>
</dbReference>
<accession>A0ABP8AMX7</accession>
<dbReference type="PROSITE" id="PS51257">
    <property type="entry name" value="PROKAR_LIPOPROTEIN"/>
    <property type="match status" value="1"/>
</dbReference>
<dbReference type="SUPFAM" id="SSF53649">
    <property type="entry name" value="Alkaline phosphatase-like"/>
    <property type="match status" value="1"/>
</dbReference>
<dbReference type="Pfam" id="PF13385">
    <property type="entry name" value="Laminin_G_3"/>
    <property type="match status" value="1"/>
</dbReference>
<organism evidence="2 3">
    <name type="scientific">Sphingobacterium ginsenosidimutans</name>
    <dbReference type="NCBI Taxonomy" id="687845"/>
    <lineage>
        <taxon>Bacteria</taxon>
        <taxon>Pseudomonadati</taxon>
        <taxon>Bacteroidota</taxon>
        <taxon>Sphingobacteriia</taxon>
        <taxon>Sphingobacteriales</taxon>
        <taxon>Sphingobacteriaceae</taxon>
        <taxon>Sphingobacterium</taxon>
    </lineage>
</organism>
<dbReference type="Proteomes" id="UP001500167">
    <property type="component" value="Unassembled WGS sequence"/>
</dbReference>
<proteinExistence type="predicted"/>
<dbReference type="Gene3D" id="2.60.120.200">
    <property type="match status" value="1"/>
</dbReference>
<keyword evidence="3" id="KW-1185">Reference proteome</keyword>
<dbReference type="InterPro" id="IPR017850">
    <property type="entry name" value="Alkaline_phosphatase_core_sf"/>
</dbReference>
<dbReference type="InterPro" id="IPR013320">
    <property type="entry name" value="ConA-like_dom_sf"/>
</dbReference>
<dbReference type="RefSeq" id="WP_346088991.1">
    <property type="nucleotide sequence ID" value="NZ_BAAAZK010000010.1"/>
</dbReference>
<protein>
    <recommendedName>
        <fullName evidence="1">DUF4983 domain-containing protein</fullName>
    </recommendedName>
</protein>
<dbReference type="EMBL" id="BAAAZK010000010">
    <property type="protein sequence ID" value="GAA4186234.1"/>
    <property type="molecule type" value="Genomic_DNA"/>
</dbReference>
<name>A0ABP8AMX7_9SPHI</name>
<feature type="domain" description="DUF4983" evidence="1">
    <location>
        <begin position="475"/>
        <end position="566"/>
    </location>
</feature>
<comment type="caution">
    <text evidence="2">The sequence shown here is derived from an EMBL/GenBank/DDBJ whole genome shotgun (WGS) entry which is preliminary data.</text>
</comment>
<sequence>MNKYIQLIKKIIYCAGGVLLLAACNKDFPNLLQNFQEAKDSPENRDKVLMVIVDGLSGPVVQSLEPANLIEMTRNGMVTYGSLADPTTDFKMTNEAVVSSLLTGVNANKNKVTTNDLSTLNVAAYPTIFSRLKSVQGKQVSSLYTSSSTYATYLGKDAHLEKSATDETVLAAANKGLATDSADLNVVHLVDVDKAGASAEYSDKSTAYVNAIKKMDQQVQQLVNTIKARKSYVNENWLVIVTSGKGGDSKDPVTDFTAFGDAKRATYTLMYSPKFARKILPRPSAKDVPFVGTATNYTYAANNQVIGTLSDANKFNMGTGSDWTMTLFLKYNVPNSTYYYPIFFAKRVAGFSGAGWNFFLEGPYWGFNSSIAGQAFGPNINDGNWHALTAVIKRSGDKDSVYVYTDGTNATANGSSQQSANGNNLDNNSPLTLGFNPGNGNTDCNISICNVQIYNRAFSAEEIKRYGGVTHIDDSFPFWANLQGYWPGYSDVNTSKLTEKTGRANDFNLKGPVKWVSFNEIVPFFQPPIGESFFRQVPNAVDVPFMIYQWLGISVESAWNLDGKSWSPNYVQIRN</sequence>